<dbReference type="SUPFAM" id="SSF53822">
    <property type="entry name" value="Periplasmic binding protein-like I"/>
    <property type="match status" value="1"/>
</dbReference>
<dbReference type="RefSeq" id="WP_204700163.1">
    <property type="nucleotide sequence ID" value="NZ_JAFBDQ010000001.1"/>
</dbReference>
<dbReference type="Proteomes" id="UP000774000">
    <property type="component" value="Unassembled WGS sequence"/>
</dbReference>
<sequence>MQKVTMKDVAKLAGVSTSTVSRVVSDDDRISQDTKEKVLEVMEKLNYYPNSAARSLANKETEIIGLVMPSYEEDIFINPFFQEVLKGVSSITSKNSFDILIATNHEGEDDLDVLKRIVQTQRVDGLILTRSKKDDEGIKYSKEHNIPFVLIGSCLEYDDIPAVDNDNKQAAYNLTSLLINKGRRKIAFISGEINSIVTLKRYKGYLNALQEHDIEVNDDYFISDEFLEESGYKLMSELLKLNDKPDAIVCADDLICVGVLKRIKESKKYNVPEDIMLASFNNTILAKYSNPTITSVDINSVQLGKKASKKLINNLNKKSKSDNSKEILDYKIIKRDSTLLNNE</sequence>
<dbReference type="InterPro" id="IPR000843">
    <property type="entry name" value="HTH_LacI"/>
</dbReference>
<keyword evidence="3" id="KW-0804">Transcription</keyword>
<evidence type="ECO:0000256" key="3">
    <source>
        <dbReference type="ARBA" id="ARBA00023163"/>
    </source>
</evidence>
<protein>
    <submittedName>
        <fullName evidence="6">DNA-binding LacI/PurR family transcriptional regulator</fullName>
    </submittedName>
</protein>
<dbReference type="Pfam" id="PF00356">
    <property type="entry name" value="LacI"/>
    <property type="match status" value="1"/>
</dbReference>
<dbReference type="GO" id="GO:0003700">
    <property type="term" value="F:DNA-binding transcription factor activity"/>
    <property type="evidence" value="ECO:0007669"/>
    <property type="project" value="TreeGrafter"/>
</dbReference>
<dbReference type="PANTHER" id="PTHR30146:SF109">
    <property type="entry name" value="HTH-TYPE TRANSCRIPTIONAL REGULATOR GALS"/>
    <property type="match status" value="1"/>
</dbReference>
<name>A0A938XRH4_9FIRM</name>
<dbReference type="CDD" id="cd01392">
    <property type="entry name" value="HTH_LacI"/>
    <property type="match status" value="1"/>
</dbReference>
<dbReference type="InterPro" id="IPR010982">
    <property type="entry name" value="Lambda_DNA-bd_dom_sf"/>
</dbReference>
<proteinExistence type="predicted"/>
<dbReference type="InterPro" id="IPR001387">
    <property type="entry name" value="Cro/C1-type_HTH"/>
</dbReference>
<organism evidence="6 7">
    <name type="scientific">Halanaerobacter jeridensis</name>
    <dbReference type="NCBI Taxonomy" id="706427"/>
    <lineage>
        <taxon>Bacteria</taxon>
        <taxon>Bacillati</taxon>
        <taxon>Bacillota</taxon>
        <taxon>Clostridia</taxon>
        <taxon>Halanaerobiales</taxon>
        <taxon>Halobacteroidaceae</taxon>
        <taxon>Halanaerobacter</taxon>
    </lineage>
</organism>
<dbReference type="EMBL" id="JAFBDQ010000001">
    <property type="protein sequence ID" value="MBM7555454.1"/>
    <property type="molecule type" value="Genomic_DNA"/>
</dbReference>
<keyword evidence="1" id="KW-0805">Transcription regulation</keyword>
<dbReference type="CDD" id="cd06294">
    <property type="entry name" value="PBP1_MalR-like"/>
    <property type="match status" value="1"/>
</dbReference>
<reference evidence="6" key="1">
    <citation type="submission" date="2021-01" db="EMBL/GenBank/DDBJ databases">
        <title>Genomic Encyclopedia of Type Strains, Phase IV (KMG-IV): sequencing the most valuable type-strain genomes for metagenomic binning, comparative biology and taxonomic classification.</title>
        <authorList>
            <person name="Goeker M."/>
        </authorList>
    </citation>
    <scope>NUCLEOTIDE SEQUENCE</scope>
    <source>
        <strain evidence="6">DSM 23230</strain>
    </source>
</reference>
<dbReference type="PRINTS" id="PR00036">
    <property type="entry name" value="HTHLACI"/>
</dbReference>
<dbReference type="SMART" id="SM00354">
    <property type="entry name" value="HTH_LACI"/>
    <property type="match status" value="1"/>
</dbReference>
<evidence type="ECO:0000259" key="5">
    <source>
        <dbReference type="PROSITE" id="PS50943"/>
    </source>
</evidence>
<feature type="domain" description="HTH cro/C1-type" evidence="5">
    <location>
        <begin position="2"/>
        <end position="48"/>
    </location>
</feature>
<keyword evidence="7" id="KW-1185">Reference proteome</keyword>
<dbReference type="InterPro" id="IPR001761">
    <property type="entry name" value="Peripla_BP/Lac1_sug-bd_dom"/>
</dbReference>
<feature type="domain" description="HTH lacI-type" evidence="4">
    <location>
        <begin position="4"/>
        <end position="58"/>
    </location>
</feature>
<dbReference type="PROSITE" id="PS50932">
    <property type="entry name" value="HTH_LACI_2"/>
    <property type="match status" value="1"/>
</dbReference>
<evidence type="ECO:0000313" key="7">
    <source>
        <dbReference type="Proteomes" id="UP000774000"/>
    </source>
</evidence>
<dbReference type="Gene3D" id="3.40.50.2300">
    <property type="match status" value="2"/>
</dbReference>
<dbReference type="Pfam" id="PF00532">
    <property type="entry name" value="Peripla_BP_1"/>
    <property type="match status" value="1"/>
</dbReference>
<dbReference type="GO" id="GO:0000976">
    <property type="term" value="F:transcription cis-regulatory region binding"/>
    <property type="evidence" value="ECO:0007669"/>
    <property type="project" value="TreeGrafter"/>
</dbReference>
<dbReference type="SUPFAM" id="SSF47413">
    <property type="entry name" value="lambda repressor-like DNA-binding domains"/>
    <property type="match status" value="1"/>
</dbReference>
<evidence type="ECO:0000259" key="4">
    <source>
        <dbReference type="PROSITE" id="PS50932"/>
    </source>
</evidence>
<evidence type="ECO:0000256" key="1">
    <source>
        <dbReference type="ARBA" id="ARBA00023015"/>
    </source>
</evidence>
<gene>
    <name evidence="6" type="ORF">JOC47_000278</name>
</gene>
<dbReference type="PANTHER" id="PTHR30146">
    <property type="entry name" value="LACI-RELATED TRANSCRIPTIONAL REPRESSOR"/>
    <property type="match status" value="1"/>
</dbReference>
<keyword evidence="2 6" id="KW-0238">DNA-binding</keyword>
<comment type="caution">
    <text evidence="6">The sequence shown here is derived from an EMBL/GenBank/DDBJ whole genome shotgun (WGS) entry which is preliminary data.</text>
</comment>
<accession>A0A938XRH4</accession>
<evidence type="ECO:0000313" key="6">
    <source>
        <dbReference type="EMBL" id="MBM7555454.1"/>
    </source>
</evidence>
<dbReference type="AlphaFoldDB" id="A0A938XRH4"/>
<dbReference type="PROSITE" id="PS00356">
    <property type="entry name" value="HTH_LACI_1"/>
    <property type="match status" value="1"/>
</dbReference>
<dbReference type="PROSITE" id="PS50943">
    <property type="entry name" value="HTH_CROC1"/>
    <property type="match status" value="1"/>
</dbReference>
<dbReference type="Gene3D" id="1.10.260.40">
    <property type="entry name" value="lambda repressor-like DNA-binding domains"/>
    <property type="match status" value="1"/>
</dbReference>
<dbReference type="InterPro" id="IPR028082">
    <property type="entry name" value="Peripla_BP_I"/>
</dbReference>
<evidence type="ECO:0000256" key="2">
    <source>
        <dbReference type="ARBA" id="ARBA00023125"/>
    </source>
</evidence>